<sequence>MHEMKLLPFEVKEILDNAEKIPDGIQLMKAPEVWEPSKRGKGVVVAILDTGCQVDHPDLKDRIIGGRNFTTDDNGDPDQFGDSNGHGTHVAGTIAAAENSQGVVGMAPQVDLLILKVLDSSGNGGYQNLISAIDYALQWQGSEGEKVRILSMSLGGETDDSALHDAIVRATDSGVLVVCAAGNTGQVERQFPGGYNEVVGVGAVDLSKKLAAFSTMNKEIDVVAPGVEIVSTYPDNRYAVLSGTSMATPHVAGAAALIINQCEKDFERTLTEAEIYAQLCKRTSTLGYKKIKEGNGFLDLTVGYQNVLHPVEVETAVKEGEVAMGQTR</sequence>
<dbReference type="InterPro" id="IPR034202">
    <property type="entry name" value="Subtilisin_Carlsberg-like"/>
</dbReference>
<protein>
    <submittedName>
        <fullName evidence="8">S8 family peptidase</fullName>
    </submittedName>
</protein>
<evidence type="ECO:0000256" key="4">
    <source>
        <dbReference type="ARBA" id="ARBA00022825"/>
    </source>
</evidence>
<evidence type="ECO:0000256" key="5">
    <source>
        <dbReference type="PROSITE-ProRule" id="PRU01240"/>
    </source>
</evidence>
<dbReference type="Pfam" id="PF00082">
    <property type="entry name" value="Peptidase_S8"/>
    <property type="match status" value="1"/>
</dbReference>
<dbReference type="InterPro" id="IPR015500">
    <property type="entry name" value="Peptidase_S8_subtilisin-rel"/>
</dbReference>
<evidence type="ECO:0000256" key="2">
    <source>
        <dbReference type="ARBA" id="ARBA00022670"/>
    </source>
</evidence>
<dbReference type="PANTHER" id="PTHR43399">
    <property type="entry name" value="SUBTILISIN-RELATED"/>
    <property type="match status" value="1"/>
</dbReference>
<evidence type="ECO:0000313" key="9">
    <source>
        <dbReference type="Proteomes" id="UP001165492"/>
    </source>
</evidence>
<keyword evidence="2 5" id="KW-0645">Protease</keyword>
<evidence type="ECO:0000313" key="8">
    <source>
        <dbReference type="EMBL" id="MCC5465919.1"/>
    </source>
</evidence>
<dbReference type="PRINTS" id="PR00723">
    <property type="entry name" value="SUBTILISIN"/>
</dbReference>
<feature type="active site" description="Charge relay system" evidence="5">
    <location>
        <position position="245"/>
    </location>
</feature>
<dbReference type="InterPro" id="IPR000209">
    <property type="entry name" value="Peptidase_S8/S53_dom"/>
</dbReference>
<dbReference type="EMBL" id="JAJHJB010000013">
    <property type="protein sequence ID" value="MCC5465919.1"/>
    <property type="molecule type" value="Genomic_DNA"/>
</dbReference>
<dbReference type="CDD" id="cd07477">
    <property type="entry name" value="Peptidases_S8_Subtilisin_subset"/>
    <property type="match status" value="1"/>
</dbReference>
<gene>
    <name evidence="8" type="ORF">LMF89_11185</name>
</gene>
<keyword evidence="4 5" id="KW-0720">Serine protease</keyword>
<feature type="active site" description="Charge relay system" evidence="5">
    <location>
        <position position="49"/>
    </location>
</feature>
<dbReference type="PROSITE" id="PS51892">
    <property type="entry name" value="SUBTILASE"/>
    <property type="match status" value="1"/>
</dbReference>
<proteinExistence type="inferred from homology"/>
<dbReference type="InterPro" id="IPR023827">
    <property type="entry name" value="Peptidase_S8_Asp-AS"/>
</dbReference>
<evidence type="ECO:0000259" key="7">
    <source>
        <dbReference type="Pfam" id="PF00082"/>
    </source>
</evidence>
<comment type="similarity">
    <text evidence="1 5 6">Belongs to the peptidase S8 family.</text>
</comment>
<dbReference type="InterPro" id="IPR036852">
    <property type="entry name" value="Peptidase_S8/S53_dom_sf"/>
</dbReference>
<dbReference type="Proteomes" id="UP001165492">
    <property type="component" value="Unassembled WGS sequence"/>
</dbReference>
<dbReference type="PROSITE" id="PS00138">
    <property type="entry name" value="SUBTILASE_SER"/>
    <property type="match status" value="1"/>
</dbReference>
<reference evidence="8" key="1">
    <citation type="submission" date="2021-11" db="EMBL/GenBank/DDBJ databases">
        <title>Description of a new species Pelosinus isolated from the bottom sediments of Lake Baikal.</title>
        <authorList>
            <person name="Zakharyuk A."/>
        </authorList>
    </citation>
    <scope>NUCLEOTIDE SEQUENCE</scope>
    <source>
        <strain evidence="8">Bkl1</strain>
    </source>
</reference>
<keyword evidence="9" id="KW-1185">Reference proteome</keyword>
<accession>A0ABS8HRV2</accession>
<dbReference type="InterPro" id="IPR022398">
    <property type="entry name" value="Peptidase_S8_His-AS"/>
</dbReference>
<dbReference type="InterPro" id="IPR023828">
    <property type="entry name" value="Peptidase_S8_Ser-AS"/>
</dbReference>
<feature type="active site" description="Charge relay system" evidence="5">
    <location>
        <position position="86"/>
    </location>
</feature>
<evidence type="ECO:0000256" key="6">
    <source>
        <dbReference type="RuleBase" id="RU003355"/>
    </source>
</evidence>
<dbReference type="PROSITE" id="PS00137">
    <property type="entry name" value="SUBTILASE_HIS"/>
    <property type="match status" value="1"/>
</dbReference>
<keyword evidence="3 5" id="KW-0378">Hydrolase</keyword>
<dbReference type="RefSeq" id="WP_229535126.1">
    <property type="nucleotide sequence ID" value="NZ_JAJHJB010000013.1"/>
</dbReference>
<feature type="domain" description="Peptidase S8/S53" evidence="7">
    <location>
        <begin position="40"/>
        <end position="292"/>
    </location>
</feature>
<dbReference type="SUPFAM" id="SSF52743">
    <property type="entry name" value="Subtilisin-like"/>
    <property type="match status" value="1"/>
</dbReference>
<dbReference type="PANTHER" id="PTHR43399:SF4">
    <property type="entry name" value="CELL WALL-ASSOCIATED PROTEASE"/>
    <property type="match status" value="1"/>
</dbReference>
<name>A0ABS8HRV2_9FIRM</name>
<dbReference type="Gene3D" id="3.40.50.200">
    <property type="entry name" value="Peptidase S8/S53 domain"/>
    <property type="match status" value="1"/>
</dbReference>
<evidence type="ECO:0000256" key="3">
    <source>
        <dbReference type="ARBA" id="ARBA00022801"/>
    </source>
</evidence>
<dbReference type="InterPro" id="IPR051048">
    <property type="entry name" value="Peptidase_S8/S53_subtilisin"/>
</dbReference>
<comment type="caution">
    <text evidence="8">The sequence shown here is derived from an EMBL/GenBank/DDBJ whole genome shotgun (WGS) entry which is preliminary data.</text>
</comment>
<organism evidence="8 9">
    <name type="scientific">Pelosinus baikalensis</name>
    <dbReference type="NCBI Taxonomy" id="2892015"/>
    <lineage>
        <taxon>Bacteria</taxon>
        <taxon>Bacillati</taxon>
        <taxon>Bacillota</taxon>
        <taxon>Negativicutes</taxon>
        <taxon>Selenomonadales</taxon>
        <taxon>Sporomusaceae</taxon>
        <taxon>Pelosinus</taxon>
    </lineage>
</organism>
<evidence type="ECO:0000256" key="1">
    <source>
        <dbReference type="ARBA" id="ARBA00011073"/>
    </source>
</evidence>
<dbReference type="PROSITE" id="PS00136">
    <property type="entry name" value="SUBTILASE_ASP"/>
    <property type="match status" value="1"/>
</dbReference>